<dbReference type="RefSeq" id="WP_301857378.1">
    <property type="nucleotide sequence ID" value="NZ_JAUJWU010000005.1"/>
</dbReference>
<gene>
    <name evidence="2" type="ORF">QWY13_16435</name>
</gene>
<proteinExistence type="predicted"/>
<dbReference type="EMBL" id="JAUJWU010000005">
    <property type="protein sequence ID" value="MDN7247069.1"/>
    <property type="molecule type" value="Genomic_DNA"/>
</dbReference>
<reference evidence="2 3" key="1">
    <citation type="submission" date="2023-07" db="EMBL/GenBank/DDBJ databases">
        <title>Novel species in genus Planococcus.</title>
        <authorList>
            <person name="Ning S."/>
        </authorList>
    </citation>
    <scope>NUCLEOTIDE SEQUENCE [LARGE SCALE GENOMIC DNA]</scope>
    <source>
        <strain evidence="2 3">N017</strain>
    </source>
</reference>
<protein>
    <recommendedName>
        <fullName evidence="4">TMhelix containing protein</fullName>
    </recommendedName>
</protein>
<keyword evidence="1" id="KW-0812">Transmembrane</keyword>
<evidence type="ECO:0008006" key="4">
    <source>
        <dbReference type="Google" id="ProtNLM"/>
    </source>
</evidence>
<accession>A0ABT8NH76</accession>
<dbReference type="Proteomes" id="UP001172142">
    <property type="component" value="Unassembled WGS sequence"/>
</dbReference>
<evidence type="ECO:0000256" key="1">
    <source>
        <dbReference type="SAM" id="Phobius"/>
    </source>
</evidence>
<evidence type="ECO:0000313" key="2">
    <source>
        <dbReference type="EMBL" id="MDN7247069.1"/>
    </source>
</evidence>
<comment type="caution">
    <text evidence="2">The sequence shown here is derived from an EMBL/GenBank/DDBJ whole genome shotgun (WGS) entry which is preliminary data.</text>
</comment>
<keyword evidence="1" id="KW-0472">Membrane</keyword>
<feature type="transmembrane region" description="Helical" evidence="1">
    <location>
        <begin position="7"/>
        <end position="28"/>
    </location>
</feature>
<organism evidence="2 3">
    <name type="scientific">Planococcus shenhongbingii</name>
    <dbReference type="NCBI Taxonomy" id="3058398"/>
    <lineage>
        <taxon>Bacteria</taxon>
        <taxon>Bacillati</taxon>
        <taxon>Bacillota</taxon>
        <taxon>Bacilli</taxon>
        <taxon>Bacillales</taxon>
        <taxon>Caryophanaceae</taxon>
        <taxon>Planococcus</taxon>
    </lineage>
</organism>
<sequence length="63" mass="7097">MKLKMQLYISIVSDAFIVIASVALFGYMLYLSAFTWYVAGPIMFTAGDRAAELVKDIRKIKDT</sequence>
<evidence type="ECO:0000313" key="3">
    <source>
        <dbReference type="Proteomes" id="UP001172142"/>
    </source>
</evidence>
<name>A0ABT8NH76_9BACL</name>
<keyword evidence="3" id="KW-1185">Reference proteome</keyword>
<keyword evidence="1" id="KW-1133">Transmembrane helix</keyword>